<sequence>MQDIIGYADNASKDVLKRSERQTFIVYNAITVGNRMSKLEEANILTDTLYWVCVAGG</sequence>
<proteinExistence type="predicted"/>
<dbReference type="AlphaFoldDB" id="A0A401ZLI9"/>
<protein>
    <submittedName>
        <fullName evidence="1">Uncharacterized protein</fullName>
    </submittedName>
</protein>
<evidence type="ECO:0000313" key="2">
    <source>
        <dbReference type="Proteomes" id="UP000287224"/>
    </source>
</evidence>
<gene>
    <name evidence="1" type="ORF">KDAU_50210</name>
</gene>
<dbReference type="Proteomes" id="UP000287224">
    <property type="component" value="Unassembled WGS sequence"/>
</dbReference>
<dbReference type="EMBL" id="BIFQ01000001">
    <property type="protein sequence ID" value="GCE07692.1"/>
    <property type="molecule type" value="Genomic_DNA"/>
</dbReference>
<name>A0A401ZLI9_9CHLR</name>
<evidence type="ECO:0000313" key="1">
    <source>
        <dbReference type="EMBL" id="GCE07692.1"/>
    </source>
</evidence>
<keyword evidence="2" id="KW-1185">Reference proteome</keyword>
<comment type="caution">
    <text evidence="1">The sequence shown here is derived from an EMBL/GenBank/DDBJ whole genome shotgun (WGS) entry which is preliminary data.</text>
</comment>
<organism evidence="1 2">
    <name type="scientific">Dictyobacter aurantiacus</name>
    <dbReference type="NCBI Taxonomy" id="1936993"/>
    <lineage>
        <taxon>Bacteria</taxon>
        <taxon>Bacillati</taxon>
        <taxon>Chloroflexota</taxon>
        <taxon>Ktedonobacteria</taxon>
        <taxon>Ktedonobacterales</taxon>
        <taxon>Dictyobacteraceae</taxon>
        <taxon>Dictyobacter</taxon>
    </lineage>
</organism>
<reference evidence="2" key="1">
    <citation type="submission" date="2018-12" db="EMBL/GenBank/DDBJ databases">
        <title>Tengunoibacter tsumagoiensis gen. nov., sp. nov., Dictyobacter kobayashii sp. nov., D. alpinus sp. nov., and D. joshuensis sp. nov. and description of Dictyobacteraceae fam. nov. within the order Ktedonobacterales isolated from Tengu-no-mugimeshi.</title>
        <authorList>
            <person name="Wang C.M."/>
            <person name="Zheng Y."/>
            <person name="Sakai Y."/>
            <person name="Toyoda A."/>
            <person name="Minakuchi Y."/>
            <person name="Abe K."/>
            <person name="Yokota A."/>
            <person name="Yabe S."/>
        </authorList>
    </citation>
    <scope>NUCLEOTIDE SEQUENCE [LARGE SCALE GENOMIC DNA]</scope>
    <source>
        <strain evidence="2">S-27</strain>
    </source>
</reference>
<accession>A0A401ZLI9</accession>